<evidence type="ECO:0000313" key="1">
    <source>
        <dbReference type="EMBL" id="SOB51198.1"/>
    </source>
</evidence>
<protein>
    <recommendedName>
        <fullName evidence="3">Insecticidal toxin protein</fullName>
    </recommendedName>
</protein>
<comment type="caution">
    <text evidence="1">The sequence shown here is derived from an EMBL/GenBank/DDBJ whole genome shotgun (WGS) entry which is preliminary data.</text>
</comment>
<dbReference type="InterPro" id="IPR050708">
    <property type="entry name" value="T6SS_VgrG/RHS"/>
</dbReference>
<evidence type="ECO:0008006" key="3">
    <source>
        <dbReference type="Google" id="ProtNLM"/>
    </source>
</evidence>
<dbReference type="PANTHER" id="PTHR32305">
    <property type="match status" value="1"/>
</dbReference>
<dbReference type="NCBIfam" id="TIGR03696">
    <property type="entry name" value="Rhs_assc_core"/>
    <property type="match status" value="1"/>
</dbReference>
<name>A0AAX2H5V4_9PSED</name>
<evidence type="ECO:0000313" key="2">
    <source>
        <dbReference type="Proteomes" id="UP000219564"/>
    </source>
</evidence>
<proteinExistence type="predicted"/>
<sequence>MLMPSSLHHHTPSLAAFDPRGLSVRRVAYHRTSSGAPARARITRQVFGATGVLLEQWDPRLHRLRDHTPTLQSNQSTLYSLGGHPLFSHSVDAGSRWWLRGAAGQVLRRWDSRGGLQRQVFDPWLRLIARHERGADELAERCVEVLAYGGFTPQDQIANRCGRLVRHEDASGSLRYEHYSLTGQVLSEQRRLCQSLDVVDWPQALAERDARLKPEGFTTAWHYDVFAAVIGQTDAKGHCQHSVYGIDGLLLENALTLKGERRQVLIDQRTYNASGQLESERASNTVMTVAQYAEPDGRLERLQAYRAGDAKSPLQDLNYEYDRVGNVTRIRDNAQPVQWSFNAQVDPVSTFAYDTLYQLTYATGRENANNSPYPALPAFMLFGVKDDTVWRNYRQVYAYDEAGNLTQLRHHVKTGSGYRRTLAVASTSNHGVRPDDEAVTPQPPGLGSAFDRNGNPLSLGRGQALHWSVNNQLLSVTQVHRTDARNDDEAYTYDAAGQRVQKVRTTLTASRVHTRSVLYLPGLEIREDTATGEQLNVITIETGLSGVRVLQWDRRRVNSEAVTQVRFSLADLSGSTTLELDGHGQLITQESYYPFGGTAWWAARTALQATYKTVRYSGKEQDASGLYYYGFRYYAPWLQRWINPDPAGAVDGLNRYVMVGNNPVSKRDRMGLNGAYSDLRPNRIQALERYVREHFPTVYLQPLDTFTFRYSLTHGAHADVINALSTEGFSFEEMDLYNASVSISANRPANIMQGLGQVYIASSSYFNEAARWMTNPLFNPAPGDWGAADIETTYSGMQPDGAVTFDPAESGMSDALSVTRQRAVELFNLQIRSNPGASVTTTYRGQRVSDVGLKALTAQAKKGDIVRTEQFLSVSDMMSVAKRFALGSYDTRRGALNPVMFTVIGKLAMSLPSPVNEAESVYPLESTFTIKPAGFSQALVRAYAPSATHFVLQEVHVPPSKRQSLPFMTDPHGLRW</sequence>
<dbReference type="Proteomes" id="UP000219564">
    <property type="component" value="Unassembled WGS sequence"/>
</dbReference>
<dbReference type="Gene3D" id="2.180.10.10">
    <property type="entry name" value="RHS repeat-associated core"/>
    <property type="match status" value="1"/>
</dbReference>
<organism evidence="1 2">
    <name type="scientific">Pseudomonas lundensis</name>
    <dbReference type="NCBI Taxonomy" id="86185"/>
    <lineage>
        <taxon>Bacteria</taxon>
        <taxon>Pseudomonadati</taxon>
        <taxon>Pseudomonadota</taxon>
        <taxon>Gammaproteobacteria</taxon>
        <taxon>Pseudomonadales</taxon>
        <taxon>Pseudomonadaceae</taxon>
        <taxon>Pseudomonas</taxon>
    </lineage>
</organism>
<dbReference type="AlphaFoldDB" id="A0AAX2H5V4"/>
<gene>
    <name evidence="1" type="ORF">PLUA15_20034</name>
</gene>
<dbReference type="EMBL" id="OBKZ01000012">
    <property type="protein sequence ID" value="SOB51198.1"/>
    <property type="molecule type" value="Genomic_DNA"/>
</dbReference>
<dbReference type="PANTHER" id="PTHR32305:SF15">
    <property type="entry name" value="PROTEIN RHSA-RELATED"/>
    <property type="match status" value="1"/>
</dbReference>
<accession>A0AAX2H5V4</accession>
<reference evidence="1 2" key="1">
    <citation type="submission" date="2017-08" db="EMBL/GenBank/DDBJ databases">
        <authorList>
            <person name="Chaillou S."/>
        </authorList>
    </citation>
    <scope>NUCLEOTIDE SEQUENCE [LARGE SCALE GENOMIC DNA]</scope>
    <source>
        <strain evidence="1 2">MFPA15A1205</strain>
    </source>
</reference>
<dbReference type="InterPro" id="IPR022385">
    <property type="entry name" value="Rhs_assc_core"/>
</dbReference>